<keyword evidence="5" id="KW-1185">Reference proteome</keyword>
<evidence type="ECO:0000256" key="1">
    <source>
        <dbReference type="SAM" id="MobiDB-lite"/>
    </source>
</evidence>
<dbReference type="EMBL" id="LWDD02003755">
    <property type="protein sequence ID" value="KAE8236436.1"/>
    <property type="molecule type" value="Genomic_DNA"/>
</dbReference>
<accession>A0A8T8SB87</accession>
<reference evidence="2" key="3">
    <citation type="submission" date="2020-10" db="EMBL/GenBank/DDBJ databases">
        <authorList>
            <person name="Sedaghatjoo S."/>
        </authorList>
    </citation>
    <scope>NUCLEOTIDE SEQUENCE</scope>
    <source>
        <strain evidence="2">AZH3</strain>
    </source>
</reference>
<feature type="compositionally biased region" description="Polar residues" evidence="1">
    <location>
        <begin position="1"/>
        <end position="11"/>
    </location>
</feature>
<gene>
    <name evidence="3" type="ORF">A4X03_0g9435</name>
    <name evidence="2" type="ORF">JKIAZH3_G2970</name>
</gene>
<organism evidence="3 4">
    <name type="scientific">Tilletia caries</name>
    <name type="common">wheat bunt fungus</name>
    <dbReference type="NCBI Taxonomy" id="13290"/>
    <lineage>
        <taxon>Eukaryota</taxon>
        <taxon>Fungi</taxon>
        <taxon>Dikarya</taxon>
        <taxon>Basidiomycota</taxon>
        <taxon>Ustilaginomycotina</taxon>
        <taxon>Exobasidiomycetes</taxon>
        <taxon>Tilletiales</taxon>
        <taxon>Tilletiaceae</taxon>
        <taxon>Tilletia</taxon>
    </lineage>
</organism>
<dbReference type="Proteomes" id="UP000077671">
    <property type="component" value="Unassembled WGS sequence"/>
</dbReference>
<protein>
    <submittedName>
        <fullName evidence="3">Uncharacterized protein</fullName>
    </submittedName>
</protein>
<dbReference type="EMBL" id="CAJHJG010004283">
    <property type="protein sequence ID" value="CAD6939873.1"/>
    <property type="molecule type" value="Genomic_DNA"/>
</dbReference>
<evidence type="ECO:0000313" key="3">
    <source>
        <dbReference type="EMBL" id="KAE8236436.1"/>
    </source>
</evidence>
<comment type="caution">
    <text evidence="3">The sequence shown here is derived from an EMBL/GenBank/DDBJ whole genome shotgun (WGS) entry which is preliminary data.</text>
</comment>
<evidence type="ECO:0000313" key="5">
    <source>
        <dbReference type="Proteomes" id="UP000836402"/>
    </source>
</evidence>
<evidence type="ECO:0000313" key="2">
    <source>
        <dbReference type="EMBL" id="CAD6939873.1"/>
    </source>
</evidence>
<sequence length="137" mass="14934">MSTRTGAQPQVHSTSHSSSAFNSPYPPPFKAPLRRATVHPRRIPLSLRSGQSIPRSSRGPYCAHRTSTLLHFTQAIYLLLSAIFLSRRSVERALVRSSGSVSIPARNDSPFTAPLPALIYNGEHHEAAVVGMCMTEA</sequence>
<proteinExistence type="predicted"/>
<reference evidence="3" key="1">
    <citation type="submission" date="2016-04" db="EMBL/GenBank/DDBJ databases">
        <authorList>
            <person name="Nguyen H.D."/>
            <person name="Kesanakurti P."/>
            <person name="Cullis J."/>
            <person name="Levesque C.A."/>
            <person name="Hambleton S."/>
        </authorList>
    </citation>
    <scope>NUCLEOTIDE SEQUENCE</scope>
    <source>
        <strain evidence="3">DAOMC 238032</strain>
    </source>
</reference>
<dbReference type="AlphaFoldDB" id="A0A8T8SB87"/>
<dbReference type="Proteomes" id="UP000836402">
    <property type="component" value="Unassembled WGS sequence"/>
</dbReference>
<name>A0A8T8SB87_9BASI</name>
<evidence type="ECO:0000313" key="4">
    <source>
        <dbReference type="Proteomes" id="UP000077671"/>
    </source>
</evidence>
<reference evidence="3" key="2">
    <citation type="journal article" date="2019" name="IMA Fungus">
        <title>Genome sequencing and comparison of five Tilletia species to identify candidate genes for the detection of regulated species infecting wheat.</title>
        <authorList>
            <person name="Nguyen H.D.T."/>
            <person name="Sultana T."/>
            <person name="Kesanakurti P."/>
            <person name="Hambleton S."/>
        </authorList>
    </citation>
    <scope>NUCLEOTIDE SEQUENCE</scope>
    <source>
        <strain evidence="3">DAOMC 238032</strain>
    </source>
</reference>
<feature type="region of interest" description="Disordered" evidence="1">
    <location>
        <begin position="1"/>
        <end position="34"/>
    </location>
</feature>